<dbReference type="GO" id="GO:0019441">
    <property type="term" value="P:L-tryptophan catabolic process to kynurenine"/>
    <property type="evidence" value="ECO:0007669"/>
    <property type="project" value="InterPro"/>
</dbReference>
<dbReference type="InterPro" id="IPR037217">
    <property type="entry name" value="Trp/Indoleamine_2_3_dOase-like"/>
</dbReference>
<dbReference type="Pfam" id="PF01231">
    <property type="entry name" value="IDO"/>
    <property type="match status" value="1"/>
</dbReference>
<keyword evidence="6" id="KW-1185">Reference proteome</keyword>
<dbReference type="HOGENOM" id="CLU_033932_0_0_1"/>
<dbReference type="Proteomes" id="UP000012174">
    <property type="component" value="Unassembled WGS sequence"/>
</dbReference>
<dbReference type="PANTHER" id="PTHR28657:SF3">
    <property type="entry name" value="INDOLEAMINE 2,3-DIOXYGENASE"/>
    <property type="match status" value="1"/>
</dbReference>
<dbReference type="GO" id="GO:0046872">
    <property type="term" value="F:metal ion binding"/>
    <property type="evidence" value="ECO:0007669"/>
    <property type="project" value="UniProtKB-KW"/>
</dbReference>
<keyword evidence="5" id="KW-0223">Dioxygenase</keyword>
<dbReference type="STRING" id="1287681.M7SM45"/>
<evidence type="ECO:0000313" key="6">
    <source>
        <dbReference type="Proteomes" id="UP000012174"/>
    </source>
</evidence>
<protein>
    <submittedName>
        <fullName evidence="5">Putative indoleamine-dioxygenase family protein</fullName>
    </submittedName>
</protein>
<keyword evidence="5" id="KW-0560">Oxidoreductase</keyword>
<feature type="compositionally biased region" description="Low complexity" evidence="4">
    <location>
        <begin position="236"/>
        <end position="245"/>
    </location>
</feature>
<sequence length="514" mass="56999">MASSTPTSTTICDGPSTSFEILHDTKPNDTTLPAFMVSTARGFLPRMDPIAVLPAEFDAVEALLQRMPVRTASGEAGLLATGKLGDAVLAELADLTDEVDRYRDDLPLMNALYRDYSFLASAYLLEPCHLRFMKGEPYGLGRAVLPAQLSRPIAKCADICGFKPFMEYAGSYALFNYRLEDPSRGLEYDNLRLIRAFEHGLDPTSSEAGFVLVHIDMVRNSGPLVAGTMACLSSLSSPSSSSPSPEEAAQKHHHQRESFNAGLRQILEALRRVNGVMEGMWAKSKPRSYTSFRTFIFGITSQSMFPPEGVVYEGVNGDRPMNFRGESGANDSMVPLMDNLLQVQMPNTPLTAILRDFREYRPSNHRRFLEWVSAEAAKLRVKDFALAVHSVEGKGEGEDGEQEVAESRRLWIQILDQVRDFRWRHWCFAREYILKQTTHPTATGGSPIVTWLPNQLQAVMEEMVEVYESVGGGGGGGGGLGTACEDIMDLVYRQRDTLKKEVEKYCRERGVGGK</sequence>
<dbReference type="FunFam" id="1.20.58.480:FF:000005">
    <property type="entry name" value="Indoleamine 2,3-dioxygenase family protein"/>
    <property type="match status" value="1"/>
</dbReference>
<dbReference type="InterPro" id="IPR000898">
    <property type="entry name" value="Indolamine_dOase"/>
</dbReference>
<name>M7SM45_EUTLA</name>
<reference evidence="6" key="1">
    <citation type="journal article" date="2013" name="Genome Announc.">
        <title>Draft genome sequence of the grapevine dieback fungus Eutypa lata UCR-EL1.</title>
        <authorList>
            <person name="Blanco-Ulate B."/>
            <person name="Rolshausen P.E."/>
            <person name="Cantu D."/>
        </authorList>
    </citation>
    <scope>NUCLEOTIDE SEQUENCE [LARGE SCALE GENOMIC DNA]</scope>
    <source>
        <strain evidence="6">UCR-EL1</strain>
    </source>
</reference>
<dbReference type="SUPFAM" id="SSF140959">
    <property type="entry name" value="Indolic compounds 2,3-dioxygenase-like"/>
    <property type="match status" value="1"/>
</dbReference>
<dbReference type="Gene3D" id="1.20.58.480">
    <property type="match status" value="1"/>
</dbReference>
<evidence type="ECO:0000256" key="2">
    <source>
        <dbReference type="ARBA" id="ARBA00022723"/>
    </source>
</evidence>
<dbReference type="GO" id="GO:0020037">
    <property type="term" value="F:heme binding"/>
    <property type="evidence" value="ECO:0007669"/>
    <property type="project" value="InterPro"/>
</dbReference>
<accession>M7SM45</accession>
<comment type="similarity">
    <text evidence="1">Belongs to the indoleamine 2,3-dioxygenase family.</text>
</comment>
<proteinExistence type="inferred from homology"/>
<dbReference type="OMA" id="VPLMDNF"/>
<evidence type="ECO:0000313" key="5">
    <source>
        <dbReference type="EMBL" id="EMR65468.1"/>
    </source>
</evidence>
<keyword evidence="2" id="KW-0479">Metal-binding</keyword>
<dbReference type="KEGG" id="ela:UCREL1_7574"/>
<keyword evidence="3" id="KW-0408">Iron</keyword>
<evidence type="ECO:0000256" key="3">
    <source>
        <dbReference type="ARBA" id="ARBA00023004"/>
    </source>
</evidence>
<feature type="region of interest" description="Disordered" evidence="4">
    <location>
        <begin position="236"/>
        <end position="255"/>
    </location>
</feature>
<dbReference type="AlphaFoldDB" id="M7SM45"/>
<organism evidence="5 6">
    <name type="scientific">Eutypa lata (strain UCR-EL1)</name>
    <name type="common">Grapevine dieback disease fungus</name>
    <name type="synonym">Eutypa armeniacae</name>
    <dbReference type="NCBI Taxonomy" id="1287681"/>
    <lineage>
        <taxon>Eukaryota</taxon>
        <taxon>Fungi</taxon>
        <taxon>Dikarya</taxon>
        <taxon>Ascomycota</taxon>
        <taxon>Pezizomycotina</taxon>
        <taxon>Sordariomycetes</taxon>
        <taxon>Xylariomycetidae</taxon>
        <taxon>Xylariales</taxon>
        <taxon>Diatrypaceae</taxon>
        <taxon>Eutypa</taxon>
    </lineage>
</organism>
<evidence type="ECO:0000256" key="4">
    <source>
        <dbReference type="SAM" id="MobiDB-lite"/>
    </source>
</evidence>
<dbReference type="EMBL" id="KB706863">
    <property type="protein sequence ID" value="EMR65468.1"/>
    <property type="molecule type" value="Genomic_DNA"/>
</dbReference>
<evidence type="ECO:0000256" key="1">
    <source>
        <dbReference type="ARBA" id="ARBA00007119"/>
    </source>
</evidence>
<dbReference type="OrthoDB" id="10262710at2759"/>
<dbReference type="PANTHER" id="PTHR28657">
    <property type="entry name" value="INDOLEAMINE 2,3-DIOXYGENASE"/>
    <property type="match status" value="1"/>
</dbReference>
<dbReference type="GO" id="GO:0016702">
    <property type="term" value="F:oxidoreductase activity, acting on single donors with incorporation of molecular oxygen, incorporation of two atoms of oxygen"/>
    <property type="evidence" value="ECO:0007669"/>
    <property type="project" value="UniProtKB-ARBA"/>
</dbReference>
<gene>
    <name evidence="5" type="ORF">UCREL1_7574</name>
</gene>
<dbReference type="eggNOG" id="ENOG502QSE1">
    <property type="taxonomic scope" value="Eukaryota"/>
</dbReference>